<dbReference type="Proteomes" id="UP000596252">
    <property type="component" value="Chromosome"/>
</dbReference>
<keyword evidence="1" id="KW-0067">ATP-binding</keyword>
<dbReference type="InterPro" id="IPR026302">
    <property type="entry name" value="NEDD4-bd_p2"/>
</dbReference>
<dbReference type="EMBL" id="CP069213">
    <property type="protein sequence ID" value="QRH03155.1"/>
    <property type="molecule type" value="Genomic_DNA"/>
</dbReference>
<dbReference type="PANTHER" id="PTHR13308:SF40">
    <property type="entry name" value="NEDD4-BINDING PROTEIN 2-LIKE 1"/>
    <property type="match status" value="1"/>
</dbReference>
<reference evidence="1 2" key="1">
    <citation type="journal article" date="2012" name="Antonie Van Leeuwenhoek">
        <title>Shewanella litorisediminis sp. nov., a gammaproteobacterium isolated from a tidal flat sediment.</title>
        <authorList>
            <person name="Lee M.H."/>
            <person name="Yoon J.H."/>
        </authorList>
    </citation>
    <scope>NUCLEOTIDE SEQUENCE [LARGE SCALE GENOMIC DNA]</scope>
    <source>
        <strain evidence="1 2">SMK1-12</strain>
    </source>
</reference>
<protein>
    <submittedName>
        <fullName evidence="1">ATP-binding protein</fullName>
    </submittedName>
</protein>
<accession>A0ABX7G7J3</accession>
<dbReference type="Pfam" id="PF13671">
    <property type="entry name" value="AAA_33"/>
    <property type="match status" value="1"/>
</dbReference>
<organism evidence="1 2">
    <name type="scientific">Shewanella litorisediminis</name>
    <dbReference type="NCBI Taxonomy" id="1173586"/>
    <lineage>
        <taxon>Bacteria</taxon>
        <taxon>Pseudomonadati</taxon>
        <taxon>Pseudomonadota</taxon>
        <taxon>Gammaproteobacteria</taxon>
        <taxon>Alteromonadales</taxon>
        <taxon>Shewanellaceae</taxon>
        <taxon>Shewanella</taxon>
    </lineage>
</organism>
<name>A0ABX7G7J3_9GAMM</name>
<dbReference type="InterPro" id="IPR027417">
    <property type="entry name" value="P-loop_NTPase"/>
</dbReference>
<keyword evidence="1" id="KW-0547">Nucleotide-binding</keyword>
<gene>
    <name evidence="1" type="ORF">JQC75_07050</name>
</gene>
<evidence type="ECO:0000313" key="1">
    <source>
        <dbReference type="EMBL" id="QRH03155.1"/>
    </source>
</evidence>
<dbReference type="GO" id="GO:0005524">
    <property type="term" value="F:ATP binding"/>
    <property type="evidence" value="ECO:0007669"/>
    <property type="project" value="UniProtKB-KW"/>
</dbReference>
<dbReference type="PANTHER" id="PTHR13308">
    <property type="entry name" value="NEDD4-BINDING PROTEIN 2-LIKE 1"/>
    <property type="match status" value="1"/>
</dbReference>
<sequence length="146" mass="16221">MKKAIILRGLPGSGKSYWVTRFLASLPDTLHPGQPTARVFSTDAFFINDGVYCFDAKKLPEYHQRNLSGFIEALAQGTPVVICDNTNLAHWEYLAYETAAKALGYEVEKVLIGSPGDRRHQALCAERNSHGVPLAAIRRMARTFEP</sequence>
<dbReference type="Gene3D" id="3.40.50.300">
    <property type="entry name" value="P-loop containing nucleotide triphosphate hydrolases"/>
    <property type="match status" value="1"/>
</dbReference>
<dbReference type="RefSeq" id="WP_203326718.1">
    <property type="nucleotide sequence ID" value="NZ_CP069213.1"/>
</dbReference>
<proteinExistence type="predicted"/>
<dbReference type="SUPFAM" id="SSF52540">
    <property type="entry name" value="P-loop containing nucleoside triphosphate hydrolases"/>
    <property type="match status" value="1"/>
</dbReference>
<keyword evidence="2" id="KW-1185">Reference proteome</keyword>
<evidence type="ECO:0000313" key="2">
    <source>
        <dbReference type="Proteomes" id="UP000596252"/>
    </source>
</evidence>